<protein>
    <submittedName>
        <fullName evidence="1">Uncharacterized protein</fullName>
    </submittedName>
</protein>
<keyword evidence="2" id="KW-1185">Reference proteome</keyword>
<reference evidence="1 2" key="1">
    <citation type="submission" date="2018-03" db="EMBL/GenBank/DDBJ databases">
        <title>Massilia armeniaca sp. nov., isolated from desert soil.</title>
        <authorList>
            <person name="Huang H."/>
            <person name="Ren M."/>
        </authorList>
    </citation>
    <scope>NUCLEOTIDE SEQUENCE [LARGE SCALE GENOMIC DNA]</scope>
    <source>
        <strain evidence="1 2">ZMN-3</strain>
    </source>
</reference>
<gene>
    <name evidence="1" type="ORF">C9I28_22885</name>
</gene>
<accession>A0A2R4CEU9</accession>
<dbReference type="AlphaFoldDB" id="A0A2R4CEU9"/>
<dbReference type="KEGG" id="masz:C9I28_22885"/>
<proteinExistence type="predicted"/>
<evidence type="ECO:0000313" key="2">
    <source>
        <dbReference type="Proteomes" id="UP000240505"/>
    </source>
</evidence>
<name>A0A2R4CEU9_9BURK</name>
<dbReference type="Proteomes" id="UP000240505">
    <property type="component" value="Chromosome"/>
</dbReference>
<organism evidence="1 2">
    <name type="scientific">Pseudoduganella armeniaca</name>
    <dbReference type="NCBI Taxonomy" id="2072590"/>
    <lineage>
        <taxon>Bacteria</taxon>
        <taxon>Pseudomonadati</taxon>
        <taxon>Pseudomonadota</taxon>
        <taxon>Betaproteobacteria</taxon>
        <taxon>Burkholderiales</taxon>
        <taxon>Oxalobacteraceae</taxon>
        <taxon>Telluria group</taxon>
        <taxon>Pseudoduganella</taxon>
    </lineage>
</organism>
<evidence type="ECO:0000313" key="1">
    <source>
        <dbReference type="EMBL" id="AVR98167.1"/>
    </source>
</evidence>
<sequence length="74" mass="8370">MSKRLFYDDFNDNQKAEEAESTYPGPVELIIPTRLYAGQTLGIVRHSTTDSIEIVASVADYNLRERSKSAEYPT</sequence>
<dbReference type="EMBL" id="CP028324">
    <property type="protein sequence ID" value="AVR98167.1"/>
    <property type="molecule type" value="Genomic_DNA"/>
</dbReference>